<dbReference type="GO" id="GO:0032695">
    <property type="term" value="P:negative regulation of interleukin-12 production"/>
    <property type="evidence" value="ECO:0007669"/>
    <property type="project" value="Ensembl"/>
</dbReference>
<keyword evidence="3 5" id="KW-0472">Membrane</keyword>
<dbReference type="PROSITE" id="PS50835">
    <property type="entry name" value="IG_LIKE"/>
    <property type="match status" value="1"/>
</dbReference>
<keyword evidence="5" id="KW-0812">Transmembrane</keyword>
<evidence type="ECO:0000256" key="5">
    <source>
        <dbReference type="SAM" id="Phobius"/>
    </source>
</evidence>
<evidence type="ECO:0000256" key="1">
    <source>
        <dbReference type="ARBA" id="ARBA00004370"/>
    </source>
</evidence>
<accession>A0A8C8XSZ1</accession>
<feature type="transmembrane region" description="Helical" evidence="5">
    <location>
        <begin position="237"/>
        <end position="262"/>
    </location>
</feature>
<dbReference type="InterPro" id="IPR010407">
    <property type="entry name" value="Sig_lymph_act_molc_N"/>
</dbReference>
<evidence type="ECO:0000313" key="8">
    <source>
        <dbReference type="Ensembl" id="ENSPLOP00000022931.1"/>
    </source>
</evidence>
<dbReference type="OMA" id="DHVAYNW"/>
<keyword evidence="4" id="KW-0325">Glycoprotein</keyword>
<dbReference type="Pfam" id="PF06214">
    <property type="entry name" value="SLAM"/>
    <property type="match status" value="1"/>
</dbReference>
<gene>
    <name evidence="8" type="primary">SLAMF1</name>
</gene>
<dbReference type="GeneTree" id="ENSGT01030000234540"/>
<reference evidence="8" key="3">
    <citation type="submission" date="2025-09" db="UniProtKB">
        <authorList>
            <consortium name="Ensembl"/>
        </authorList>
    </citation>
    <scope>IDENTIFICATION</scope>
</reference>
<evidence type="ECO:0000256" key="2">
    <source>
        <dbReference type="ARBA" id="ARBA00022729"/>
    </source>
</evidence>
<evidence type="ECO:0000259" key="7">
    <source>
        <dbReference type="PROSITE" id="PS50835"/>
    </source>
</evidence>
<dbReference type="GO" id="GO:0032720">
    <property type="term" value="P:negative regulation of tumor necrosis factor production"/>
    <property type="evidence" value="ECO:0007669"/>
    <property type="project" value="Ensembl"/>
</dbReference>
<dbReference type="PANTHER" id="PTHR12080">
    <property type="entry name" value="SIGNALING LYMPHOCYTIC ACTIVATION MOLECULE"/>
    <property type="match status" value="1"/>
</dbReference>
<dbReference type="GO" id="GO:0009986">
    <property type="term" value="C:cell surface"/>
    <property type="evidence" value="ECO:0007669"/>
    <property type="project" value="InterPro"/>
</dbReference>
<feature type="chain" id="PRO_5034624311" evidence="6">
    <location>
        <begin position="19"/>
        <end position="380"/>
    </location>
</feature>
<protein>
    <submittedName>
        <fullName evidence="8">Signaling lymphocytic activation molecule family member 1</fullName>
    </submittedName>
</protein>
<keyword evidence="2 6" id="KW-0732">Signal</keyword>
<organism evidence="8 9">
    <name type="scientific">Panthera leo</name>
    <name type="common">Lion</name>
    <dbReference type="NCBI Taxonomy" id="9689"/>
    <lineage>
        <taxon>Eukaryota</taxon>
        <taxon>Metazoa</taxon>
        <taxon>Chordata</taxon>
        <taxon>Craniata</taxon>
        <taxon>Vertebrata</taxon>
        <taxon>Euteleostomi</taxon>
        <taxon>Mammalia</taxon>
        <taxon>Eutheria</taxon>
        <taxon>Laurasiatheria</taxon>
        <taxon>Carnivora</taxon>
        <taxon>Feliformia</taxon>
        <taxon>Felidae</taxon>
        <taxon>Pantherinae</taxon>
        <taxon>Panthera</taxon>
    </lineage>
</organism>
<name>A0A8C8XSZ1_PANLE</name>
<reference evidence="8" key="2">
    <citation type="submission" date="2025-08" db="UniProtKB">
        <authorList>
            <consortium name="Ensembl"/>
        </authorList>
    </citation>
    <scope>IDENTIFICATION</scope>
</reference>
<dbReference type="Proteomes" id="UP000694399">
    <property type="component" value="Chromosome F2"/>
</dbReference>
<dbReference type="InterPro" id="IPR015631">
    <property type="entry name" value="CD2/SLAM_rcpt"/>
</dbReference>
<sequence length="380" mass="41898">MDLKGLLSLNFLLFLSLAFELSCGTGESLMNCQEVTKQLGGNLLLPLASEGISKSMNKSIHILVTKSESPQKNVKRKIMSLSLPERASLRFLENGYKFHPENLKLEILQSKKENEGWYFTTLEENFSVRHFCLQLKLFEQVSTPEIKVLNWTQENGNCSLTLACEVERGDHVAYSWREETGADPPVSANSSHLHLSLGPQHVHNVYVCTVSNPISNHSQTFTPGSVCMPDLPELRPWGLYVGLSSGAVIGVILVFKVAVLLLRRRGKANHYQPTTEAKSLTIYAQVQKSGSIQKKPDAPSAQDPCTTIYVAATEPVPEPVQVRNRSGPPLCREGRGRLLKRRRQALARGSPGASVAAGLPGDPSWMLTWGHSSLCSLVFP</sequence>
<dbReference type="GO" id="GO:2000349">
    <property type="term" value="P:negative regulation of CD40 signaling pathway"/>
    <property type="evidence" value="ECO:0007669"/>
    <property type="project" value="Ensembl"/>
</dbReference>
<dbReference type="InterPro" id="IPR007110">
    <property type="entry name" value="Ig-like_dom"/>
</dbReference>
<evidence type="ECO:0000256" key="6">
    <source>
        <dbReference type="SAM" id="SignalP"/>
    </source>
</evidence>
<dbReference type="GO" id="GO:0032715">
    <property type="term" value="P:negative regulation of interleukin-6 production"/>
    <property type="evidence" value="ECO:0007669"/>
    <property type="project" value="Ensembl"/>
</dbReference>
<reference evidence="8" key="1">
    <citation type="journal article" date="2019" name="bioRxiv">
        <title>Long live the king: chromosome-level assembly of the lion (Panthera leo) using linked-read, Hi-C, and long read data.</title>
        <authorList>
            <person name="Armstrong E.E."/>
            <person name="Taylor R.W."/>
            <person name="Miller D.E."/>
            <person name="Kaelin C."/>
            <person name="Barsh G."/>
            <person name="Hadly E.A."/>
            <person name="Petrov D."/>
        </authorList>
    </citation>
    <scope>NUCLEOTIDE SEQUENCE [LARGE SCALE GENOMIC DNA]</scope>
</reference>
<dbReference type="GO" id="GO:0005886">
    <property type="term" value="C:plasma membrane"/>
    <property type="evidence" value="ECO:0007669"/>
    <property type="project" value="Ensembl"/>
</dbReference>
<evidence type="ECO:0000256" key="4">
    <source>
        <dbReference type="ARBA" id="ARBA00023180"/>
    </source>
</evidence>
<evidence type="ECO:0000313" key="9">
    <source>
        <dbReference type="Proteomes" id="UP000694399"/>
    </source>
</evidence>
<dbReference type="GO" id="GO:0046330">
    <property type="term" value="P:positive regulation of JNK cascade"/>
    <property type="evidence" value="ECO:0007669"/>
    <property type="project" value="Ensembl"/>
</dbReference>
<dbReference type="GO" id="GO:0046649">
    <property type="term" value="P:lymphocyte activation"/>
    <property type="evidence" value="ECO:0007669"/>
    <property type="project" value="InterPro"/>
</dbReference>
<dbReference type="PANTHER" id="PTHR12080:SF49">
    <property type="entry name" value="SIGNALING LYMPHOCYTIC ACTIVATION MOLECULE"/>
    <property type="match status" value="1"/>
</dbReference>
<keyword evidence="5" id="KW-1133">Transmembrane helix</keyword>
<dbReference type="GO" id="GO:0042169">
    <property type="term" value="F:SH2 domain binding"/>
    <property type="evidence" value="ECO:0007669"/>
    <property type="project" value="Ensembl"/>
</dbReference>
<dbReference type="Ensembl" id="ENSPLOT00000025325.1">
    <property type="protein sequence ID" value="ENSPLOP00000022931.1"/>
    <property type="gene ID" value="ENSPLOG00000016793.1"/>
</dbReference>
<dbReference type="GO" id="GO:0038023">
    <property type="term" value="F:signaling receptor activity"/>
    <property type="evidence" value="ECO:0007669"/>
    <property type="project" value="InterPro"/>
</dbReference>
<comment type="subcellular location">
    <subcellularLocation>
        <location evidence="1">Membrane</location>
    </subcellularLocation>
</comment>
<proteinExistence type="predicted"/>
<dbReference type="AlphaFoldDB" id="A0A8C8XSZ1"/>
<feature type="signal peptide" evidence="6">
    <location>
        <begin position="1"/>
        <end position="18"/>
    </location>
</feature>
<dbReference type="GO" id="GO:0001618">
    <property type="term" value="F:virus receptor activity"/>
    <property type="evidence" value="ECO:0007669"/>
    <property type="project" value="Ensembl"/>
</dbReference>
<dbReference type="GO" id="GO:0070374">
    <property type="term" value="P:positive regulation of ERK1 and ERK2 cascade"/>
    <property type="evidence" value="ECO:0007669"/>
    <property type="project" value="Ensembl"/>
</dbReference>
<dbReference type="GO" id="GO:0042802">
    <property type="term" value="F:identical protein binding"/>
    <property type="evidence" value="ECO:0007669"/>
    <property type="project" value="Ensembl"/>
</dbReference>
<dbReference type="GO" id="GO:0002277">
    <property type="term" value="P:myeloid dendritic cell activation involved in immune response"/>
    <property type="evidence" value="ECO:0007669"/>
    <property type="project" value="Ensembl"/>
</dbReference>
<evidence type="ECO:0000256" key="3">
    <source>
        <dbReference type="ARBA" id="ARBA00023136"/>
    </source>
</evidence>
<feature type="domain" description="Ig-like" evidence="7">
    <location>
        <begin position="144"/>
        <end position="222"/>
    </location>
</feature>
<dbReference type="InterPro" id="IPR013783">
    <property type="entry name" value="Ig-like_fold"/>
</dbReference>
<keyword evidence="9" id="KW-1185">Reference proteome</keyword>
<dbReference type="Gene3D" id="2.60.40.10">
    <property type="entry name" value="Immunoglobulins"/>
    <property type="match status" value="2"/>
</dbReference>